<dbReference type="EMBL" id="AMEX01000039">
    <property type="protein sequence ID" value="EKY18224.1"/>
    <property type="molecule type" value="Genomic_DNA"/>
</dbReference>
<evidence type="ECO:0000313" key="1">
    <source>
        <dbReference type="EMBL" id="EKY18224.1"/>
    </source>
</evidence>
<keyword evidence="2" id="KW-1185">Reference proteome</keyword>
<reference evidence="1 2" key="1">
    <citation type="submission" date="2012-05" db="EMBL/GenBank/DDBJ databases">
        <authorList>
            <person name="Weinstock G."/>
            <person name="Sodergren E."/>
            <person name="Lobos E.A."/>
            <person name="Fulton L."/>
            <person name="Fulton R."/>
            <person name="Courtney L."/>
            <person name="Fronick C."/>
            <person name="O'Laughlin M."/>
            <person name="Godfrey J."/>
            <person name="Wilson R.M."/>
            <person name="Miner T."/>
            <person name="Farmer C."/>
            <person name="Delehaunty K."/>
            <person name="Cordes M."/>
            <person name="Minx P."/>
            <person name="Tomlinson C."/>
            <person name="Chen J."/>
            <person name="Wollam A."/>
            <person name="Pepin K.H."/>
            <person name="Bhonagiri V."/>
            <person name="Zhang X."/>
            <person name="Suruliraj S."/>
            <person name="Warren W."/>
            <person name="Mitreva M."/>
            <person name="Mardis E.R."/>
            <person name="Wilson R.K."/>
        </authorList>
    </citation>
    <scope>NUCLEOTIDE SEQUENCE [LARGE SCALE GENOMIC DNA]</scope>
    <source>
        <strain evidence="1 2">KON</strain>
    </source>
</reference>
<comment type="caution">
    <text evidence="1">The sequence shown here is derived from an EMBL/GenBank/DDBJ whole genome shotgun (WGS) entry which is preliminary data.</text>
</comment>
<proteinExistence type="predicted"/>
<protein>
    <submittedName>
        <fullName evidence="1">Uncharacterized protein</fullName>
    </submittedName>
</protein>
<organism evidence="1 2">
    <name type="scientific">Veillonella atypica KON</name>
    <dbReference type="NCBI Taxonomy" id="1128111"/>
    <lineage>
        <taxon>Bacteria</taxon>
        <taxon>Bacillati</taxon>
        <taxon>Bacillota</taxon>
        <taxon>Negativicutes</taxon>
        <taxon>Veillonellales</taxon>
        <taxon>Veillonellaceae</taxon>
        <taxon>Veillonella</taxon>
    </lineage>
</organism>
<accession>A0ABN0IJ02</accession>
<name>A0ABN0IJ02_9FIRM</name>
<dbReference type="Proteomes" id="UP000010412">
    <property type="component" value="Unassembled WGS sequence"/>
</dbReference>
<evidence type="ECO:0000313" key="2">
    <source>
        <dbReference type="Proteomes" id="UP000010412"/>
    </source>
</evidence>
<gene>
    <name evidence="1" type="ORF">HMPREF0870_01532</name>
</gene>
<sequence length="56" mass="6394">MDAAKAEKDTVVAANTAKTVAIRFVFIIKTPNLTFLQITLHLDFIIHDEYQYVNKI</sequence>